<feature type="transmembrane region" description="Helical" evidence="1">
    <location>
        <begin position="146"/>
        <end position="163"/>
    </location>
</feature>
<dbReference type="Pfam" id="PF00550">
    <property type="entry name" value="PP-binding"/>
    <property type="match status" value="1"/>
</dbReference>
<dbReference type="InterPro" id="IPR009081">
    <property type="entry name" value="PP-bd_ACP"/>
</dbReference>
<keyword evidence="1" id="KW-1133">Transmembrane helix</keyword>
<dbReference type="Gene3D" id="1.10.1200.10">
    <property type="entry name" value="ACP-like"/>
    <property type="match status" value="1"/>
</dbReference>
<reference evidence="3 4" key="1">
    <citation type="submission" date="2019-01" db="EMBL/GenBank/DDBJ databases">
        <title>Filimonas sp. strain TTM-71.</title>
        <authorList>
            <person name="Chen W.-M."/>
        </authorList>
    </citation>
    <scope>NUCLEOTIDE SEQUENCE [LARGE SCALE GENOMIC DNA]</scope>
    <source>
        <strain evidence="3 4">TTM-71</strain>
    </source>
</reference>
<sequence length="233" mass="25744">MGLDSVELVMEVEKTFNISIPDEEASQCTTVGELHDTVARHLNNIGSRQCASQLLFYRLRRALGELAGMSPKAITPAHVPEELFPKDNRRKIYKEFAANLNLQMPPLDLSAPWSQLLTSFGLLTIGGGLALALILVNFYDVSKWSLLIPLGSIVVMLLLSQLFNPFRNVVAAPTLREFTGKVLVLNYAALKRTNGVNRKEMELVINQIIADKAGFEIGEIAPHQKFGDDLGLD</sequence>
<evidence type="ECO:0000256" key="1">
    <source>
        <dbReference type="SAM" id="Phobius"/>
    </source>
</evidence>
<dbReference type="InterPro" id="IPR036736">
    <property type="entry name" value="ACP-like_sf"/>
</dbReference>
<feature type="transmembrane region" description="Helical" evidence="1">
    <location>
        <begin position="116"/>
        <end position="139"/>
    </location>
</feature>
<dbReference type="Proteomes" id="UP000290545">
    <property type="component" value="Unassembled WGS sequence"/>
</dbReference>
<keyword evidence="4" id="KW-1185">Reference proteome</keyword>
<proteinExistence type="predicted"/>
<dbReference type="OrthoDB" id="883085at2"/>
<keyword evidence="1" id="KW-0472">Membrane</keyword>
<evidence type="ECO:0000313" key="4">
    <source>
        <dbReference type="Proteomes" id="UP000290545"/>
    </source>
</evidence>
<accession>A0A4Q1D050</accession>
<name>A0A4Q1D050_9BACT</name>
<dbReference type="PROSITE" id="PS50075">
    <property type="entry name" value="CARRIER"/>
    <property type="match status" value="1"/>
</dbReference>
<dbReference type="AlphaFoldDB" id="A0A4Q1D050"/>
<feature type="domain" description="Carrier" evidence="2">
    <location>
        <begin position="1"/>
        <end position="42"/>
    </location>
</feature>
<dbReference type="EMBL" id="SDHZ01000005">
    <property type="protein sequence ID" value="RXK81057.1"/>
    <property type="molecule type" value="Genomic_DNA"/>
</dbReference>
<organism evidence="3 4">
    <name type="scientific">Filimonas effusa</name>
    <dbReference type="NCBI Taxonomy" id="2508721"/>
    <lineage>
        <taxon>Bacteria</taxon>
        <taxon>Pseudomonadati</taxon>
        <taxon>Bacteroidota</taxon>
        <taxon>Chitinophagia</taxon>
        <taxon>Chitinophagales</taxon>
        <taxon>Chitinophagaceae</taxon>
        <taxon>Filimonas</taxon>
    </lineage>
</organism>
<evidence type="ECO:0000259" key="2">
    <source>
        <dbReference type="PROSITE" id="PS50075"/>
    </source>
</evidence>
<keyword evidence="1" id="KW-0812">Transmembrane</keyword>
<gene>
    <name evidence="3" type="ORF">ESB13_22040</name>
</gene>
<comment type="caution">
    <text evidence="3">The sequence shown here is derived from an EMBL/GenBank/DDBJ whole genome shotgun (WGS) entry which is preliminary data.</text>
</comment>
<dbReference type="SUPFAM" id="SSF47336">
    <property type="entry name" value="ACP-like"/>
    <property type="match status" value="1"/>
</dbReference>
<protein>
    <recommendedName>
        <fullName evidence="2">Carrier domain-containing protein</fullName>
    </recommendedName>
</protein>
<evidence type="ECO:0000313" key="3">
    <source>
        <dbReference type="EMBL" id="RXK81057.1"/>
    </source>
</evidence>